<evidence type="ECO:0000313" key="2">
    <source>
        <dbReference type="EMBL" id="MFC6662573.1"/>
    </source>
</evidence>
<dbReference type="SUPFAM" id="SSF143990">
    <property type="entry name" value="YbiA-like"/>
    <property type="match status" value="1"/>
</dbReference>
<feature type="region of interest" description="Disordered" evidence="1">
    <location>
        <begin position="290"/>
        <end position="331"/>
    </location>
</feature>
<accession>A0ABW1ZPW0</accession>
<dbReference type="InterPro" id="IPR037238">
    <property type="entry name" value="YbiA-like_sf"/>
</dbReference>
<feature type="compositionally biased region" description="Pro residues" evidence="1">
    <location>
        <begin position="314"/>
        <end position="327"/>
    </location>
</feature>
<dbReference type="Proteomes" id="UP001596317">
    <property type="component" value="Unassembled WGS sequence"/>
</dbReference>
<dbReference type="RefSeq" id="WP_380058549.1">
    <property type="nucleotide sequence ID" value="NZ_JBHSWB010000002.1"/>
</dbReference>
<organism evidence="2 3">
    <name type="scientific">Deinococcus multiflagellatus</name>
    <dbReference type="NCBI Taxonomy" id="1656887"/>
    <lineage>
        <taxon>Bacteria</taxon>
        <taxon>Thermotogati</taxon>
        <taxon>Deinococcota</taxon>
        <taxon>Deinococci</taxon>
        <taxon>Deinococcales</taxon>
        <taxon>Deinococcaceae</taxon>
        <taxon>Deinococcus</taxon>
    </lineage>
</organism>
<evidence type="ECO:0000256" key="1">
    <source>
        <dbReference type="SAM" id="MobiDB-lite"/>
    </source>
</evidence>
<comment type="caution">
    <text evidence="2">The sequence shown here is derived from an EMBL/GenBank/DDBJ whole genome shotgun (WGS) entry which is preliminary data.</text>
</comment>
<protein>
    <submittedName>
        <fullName evidence="2">Uncharacterized protein</fullName>
    </submittedName>
</protein>
<proteinExistence type="predicted"/>
<keyword evidence="3" id="KW-1185">Reference proteome</keyword>
<dbReference type="InterPro" id="IPR000540">
    <property type="entry name" value="Flag_MotA_CS"/>
</dbReference>
<reference evidence="3" key="1">
    <citation type="journal article" date="2019" name="Int. J. Syst. Evol. Microbiol.">
        <title>The Global Catalogue of Microorganisms (GCM) 10K type strain sequencing project: providing services to taxonomists for standard genome sequencing and annotation.</title>
        <authorList>
            <consortium name="The Broad Institute Genomics Platform"/>
            <consortium name="The Broad Institute Genome Sequencing Center for Infectious Disease"/>
            <person name="Wu L."/>
            <person name="Ma J."/>
        </authorList>
    </citation>
    <scope>NUCLEOTIDE SEQUENCE [LARGE SCALE GENOMIC DNA]</scope>
    <source>
        <strain evidence="3">CCUG 63830</strain>
    </source>
</reference>
<evidence type="ECO:0000313" key="3">
    <source>
        <dbReference type="Proteomes" id="UP001596317"/>
    </source>
</evidence>
<gene>
    <name evidence="2" type="ORF">ACFP90_21185</name>
</gene>
<dbReference type="Gene3D" id="1.10.357.40">
    <property type="entry name" value="YbiA-like"/>
    <property type="match status" value="1"/>
</dbReference>
<dbReference type="EMBL" id="JBHSWB010000002">
    <property type="protein sequence ID" value="MFC6662573.1"/>
    <property type="molecule type" value="Genomic_DNA"/>
</dbReference>
<dbReference type="PROSITE" id="PS01307">
    <property type="entry name" value="MOTA"/>
    <property type="match status" value="1"/>
</dbReference>
<sequence length="540" mass="57644">MPLPLAALLALPFQDRAPLDALVSEQAMRRALAEEGHQVATFGLWAVRRRTRRQDVLERVLRQPKDWTWIVLAPVPPGDLSAADADLLARTIQGLHGVRYVQWTATEQALTFTAWPLRTAVVRGAPILTPGASKPEGRLNLPPGPLLPDLSRWASVPEETLGAALIESAYIERVAAADPGAFTNVDVLALAGQTPVVIEVKRRARTDAQEADPLSMTTTQAGTLGHLKAAGCDVHVAVLVVPKGSTRQPEEALKRGTWRAGAPVIRPGWGEMHVDLLGTVEPLSLATLRQAQAEPVPSRPPSPSAPARVLPLQRPQPPLPRRPPPELQNPRPWFPGTWADTDLLSLWARTPVRLGGRVYPHAAGAFLAARTLDQTVRETLTGVTDRRDALTVARPSAERPDWLAVRDRVAAEVLRVAYRGDRGAALVATLPGLLVDAPVFSPLLDGLQGRAGLDQVLRLRGQLARAVADQARDGCGHCAFAGPAPWPGFVRCAHPKGAAEALRCVGELAVRGPGGTALVPVHAAGAGPFGPNRDGLDQNG</sequence>
<name>A0ABW1ZPW0_9DEIO</name>